<dbReference type="PANTHER" id="PTHR43667">
    <property type="entry name" value="CYCLOPROPANE-FATTY-ACYL-PHOSPHOLIPID SYNTHASE"/>
    <property type="match status" value="1"/>
</dbReference>
<keyword evidence="7" id="KW-1185">Reference proteome</keyword>
<dbReference type="InterPro" id="IPR029063">
    <property type="entry name" value="SAM-dependent_MTases_sf"/>
</dbReference>
<dbReference type="GO" id="GO:0008610">
    <property type="term" value="P:lipid biosynthetic process"/>
    <property type="evidence" value="ECO:0007669"/>
    <property type="project" value="InterPro"/>
</dbReference>
<comment type="similarity">
    <text evidence="1">Belongs to the CFA/CMAS family.</text>
</comment>
<dbReference type="EMBL" id="ML002521">
    <property type="protein sequence ID" value="RKP37236.1"/>
    <property type="molecule type" value="Genomic_DNA"/>
</dbReference>
<evidence type="ECO:0000256" key="3">
    <source>
        <dbReference type="ARBA" id="ARBA00022679"/>
    </source>
</evidence>
<dbReference type="InterPro" id="IPR050723">
    <property type="entry name" value="CFA/CMAS"/>
</dbReference>
<dbReference type="AlphaFoldDB" id="A0A4P9ZUF9"/>
<dbReference type="OrthoDB" id="8300214at2759"/>
<keyword evidence="2" id="KW-0489">Methyltransferase</keyword>
<evidence type="ECO:0000256" key="1">
    <source>
        <dbReference type="ARBA" id="ARBA00010815"/>
    </source>
</evidence>
<reference evidence="7" key="1">
    <citation type="journal article" date="2018" name="Nat. Microbiol.">
        <title>Leveraging single-cell genomics to expand the fungal tree of life.</title>
        <authorList>
            <person name="Ahrendt S.R."/>
            <person name="Quandt C.A."/>
            <person name="Ciobanu D."/>
            <person name="Clum A."/>
            <person name="Salamov A."/>
            <person name="Andreopoulos B."/>
            <person name="Cheng J.F."/>
            <person name="Woyke T."/>
            <person name="Pelin A."/>
            <person name="Henrissat B."/>
            <person name="Reynolds N.K."/>
            <person name="Benny G.L."/>
            <person name="Smith M.E."/>
            <person name="James T.Y."/>
            <person name="Grigoriev I.V."/>
        </authorList>
    </citation>
    <scope>NUCLEOTIDE SEQUENCE [LARGE SCALE GENOMIC DNA]</scope>
    <source>
        <strain evidence="7">RSA 468</strain>
    </source>
</reference>
<dbReference type="PIRSF" id="PIRSF003085">
    <property type="entry name" value="CMAS"/>
    <property type="match status" value="1"/>
</dbReference>
<keyword evidence="3" id="KW-0808">Transferase</keyword>
<dbReference type="SUPFAM" id="SSF53335">
    <property type="entry name" value="S-adenosyl-L-methionine-dependent methyltransferases"/>
    <property type="match status" value="1"/>
</dbReference>
<organism evidence="6 7">
    <name type="scientific">Dimargaris cristalligena</name>
    <dbReference type="NCBI Taxonomy" id="215637"/>
    <lineage>
        <taxon>Eukaryota</taxon>
        <taxon>Fungi</taxon>
        <taxon>Fungi incertae sedis</taxon>
        <taxon>Zoopagomycota</taxon>
        <taxon>Kickxellomycotina</taxon>
        <taxon>Dimargaritomycetes</taxon>
        <taxon>Dimargaritales</taxon>
        <taxon>Dimargaritaceae</taxon>
        <taxon>Dimargaris</taxon>
    </lineage>
</organism>
<evidence type="ECO:0000256" key="5">
    <source>
        <dbReference type="ARBA" id="ARBA00023098"/>
    </source>
</evidence>
<dbReference type="STRING" id="215637.A0A4P9ZUF9"/>
<proteinExistence type="inferred from homology"/>
<protein>
    <submittedName>
        <fullName evidence="6">Mycolic acid cyclopropane synthetase-domain-containing protein</fullName>
    </submittedName>
</protein>
<dbReference type="InterPro" id="IPR003333">
    <property type="entry name" value="CMAS"/>
</dbReference>
<dbReference type="Proteomes" id="UP000268162">
    <property type="component" value="Unassembled WGS sequence"/>
</dbReference>
<evidence type="ECO:0000256" key="2">
    <source>
        <dbReference type="ARBA" id="ARBA00022603"/>
    </source>
</evidence>
<evidence type="ECO:0000313" key="7">
    <source>
        <dbReference type="Proteomes" id="UP000268162"/>
    </source>
</evidence>
<keyword evidence="4" id="KW-0949">S-adenosyl-L-methionine</keyword>
<accession>A0A4P9ZUF9</accession>
<dbReference type="Pfam" id="PF02353">
    <property type="entry name" value="CMAS"/>
    <property type="match status" value="1"/>
</dbReference>
<sequence length="456" mass="51133">MNPSSSAVPNSLLAHIANTLRSAKDSALKGLWPVLIGFCKSNVLGILAKILVGQLEIVTDEGIHSFGSPSSNLKPVKIRVLSDTFWVRLVLRSDLGFSEAYMKREIEVSDLVGFIKLFLNNRESLSDGSNQYAIVFNSLDVLMHSRLANTINNAVNNISAHYDLGNDMFAEFLDPTMTYSSAIWRNPEDSLEMAQINKLTMVIEKARIVEGDHVLEIGTGWGSLAILAVQRTGCRVTSLTLSSEQKQLAEERVAKAGFSGRITVLLCDYRNLSPTEHQFDKIVSIEMIEAVGADFMPTYFNCCHQLLHPHHGVFVLQGITMPESRYPRYRKGVDFIRKYIFPGGECPTVTSLVEAAQVGSDGGHLVLDHLENFPLDYARTLREWRHRFLQNYDSQIASHSPLNDQGAPIYDGEFKRKWEYYFAYCEGAYATRTLGLVQMVFTRMANARLLDSRSGY</sequence>
<keyword evidence="5" id="KW-0443">Lipid metabolism</keyword>
<dbReference type="GO" id="GO:0032259">
    <property type="term" value="P:methylation"/>
    <property type="evidence" value="ECO:0007669"/>
    <property type="project" value="UniProtKB-KW"/>
</dbReference>
<evidence type="ECO:0000256" key="4">
    <source>
        <dbReference type="ARBA" id="ARBA00022691"/>
    </source>
</evidence>
<dbReference type="Gene3D" id="3.40.50.150">
    <property type="entry name" value="Vaccinia Virus protein VP39"/>
    <property type="match status" value="1"/>
</dbReference>
<gene>
    <name evidence="6" type="ORF">BJ085DRAFT_31465</name>
</gene>
<name>A0A4P9ZUF9_9FUNG</name>
<dbReference type="PANTHER" id="PTHR43667:SF2">
    <property type="entry name" value="FATTY ACID C-METHYL TRANSFERASE"/>
    <property type="match status" value="1"/>
</dbReference>
<dbReference type="CDD" id="cd02440">
    <property type="entry name" value="AdoMet_MTases"/>
    <property type="match status" value="1"/>
</dbReference>
<dbReference type="GO" id="GO:0008168">
    <property type="term" value="F:methyltransferase activity"/>
    <property type="evidence" value="ECO:0007669"/>
    <property type="project" value="UniProtKB-KW"/>
</dbReference>
<evidence type="ECO:0000313" key="6">
    <source>
        <dbReference type="EMBL" id="RKP37236.1"/>
    </source>
</evidence>